<feature type="transmembrane region" description="Helical" evidence="1">
    <location>
        <begin position="21"/>
        <end position="41"/>
    </location>
</feature>
<evidence type="ECO:0000256" key="1">
    <source>
        <dbReference type="SAM" id="Phobius"/>
    </source>
</evidence>
<feature type="transmembrane region" description="Helical" evidence="1">
    <location>
        <begin position="252"/>
        <end position="273"/>
    </location>
</feature>
<evidence type="ECO:0000313" key="2">
    <source>
        <dbReference type="EMBL" id="AWR22077.1"/>
    </source>
</evidence>
<keyword evidence="1" id="KW-0812">Transmembrane</keyword>
<dbReference type="AlphaFoldDB" id="A0A2Z3RZF6"/>
<dbReference type="KEGG" id="aum:AURMO_01491"/>
<reference evidence="2 3" key="1">
    <citation type="submission" date="2017-10" db="EMBL/GenBank/DDBJ databases">
        <title>Genome of an Actinobacterium that displays light-enhanced growth.</title>
        <authorList>
            <person name="Maresca J.A."/>
            <person name="Hempel P."/>
            <person name="Shevchenko O."/>
            <person name="Miller K.J."/>
            <person name="Hahn M.W."/>
        </authorList>
    </citation>
    <scope>NUCLEOTIDE SEQUENCE [LARGE SCALE GENOMIC DNA]</scope>
    <source>
        <strain evidence="2 3">MWH-Mo1</strain>
    </source>
</reference>
<dbReference type="RefSeq" id="WP_162532704.1">
    <property type="nucleotide sequence ID" value="NZ_CP023994.1"/>
</dbReference>
<feature type="transmembrane region" description="Helical" evidence="1">
    <location>
        <begin position="328"/>
        <end position="350"/>
    </location>
</feature>
<evidence type="ECO:0000313" key="3">
    <source>
        <dbReference type="Proteomes" id="UP000246894"/>
    </source>
</evidence>
<keyword evidence="1" id="KW-1133">Transmembrane helix</keyword>
<organism evidence="2 3">
    <name type="scientific">Aurantimicrobium photophilum</name>
    <dbReference type="NCBI Taxonomy" id="1987356"/>
    <lineage>
        <taxon>Bacteria</taxon>
        <taxon>Bacillati</taxon>
        <taxon>Actinomycetota</taxon>
        <taxon>Actinomycetes</taxon>
        <taxon>Micrococcales</taxon>
        <taxon>Microbacteriaceae</taxon>
        <taxon>Aurantimicrobium</taxon>
    </lineage>
</organism>
<accession>A0A2Z3RZF6</accession>
<dbReference type="Proteomes" id="UP000246894">
    <property type="component" value="Chromosome"/>
</dbReference>
<gene>
    <name evidence="2" type="ORF">AURMO_01491</name>
</gene>
<protein>
    <recommendedName>
        <fullName evidence="4">FtsX-like permease family protein</fullName>
    </recommendedName>
</protein>
<name>A0A2Z3RZF6_9MICO</name>
<keyword evidence="3" id="KW-1185">Reference proteome</keyword>
<keyword evidence="1" id="KW-0472">Membrane</keyword>
<sequence length="365" mass="39595">MKRPLLSIGISREIKRNLLSGTSKTGLIFSLFTCLLSVLVVHEVLVIDSVQVGAVNYQESGANIRYVSAEGRIDGAGCESLSRNLGISSAAIRKIDSGLRPTVMSSIPIEEYVASTGILAILDTAQFKPQNTANAGVLMGKPAYEYLLGNGNKLSTSQGELNISGVYEYPDDGRRGGFGYAIISPELVDTKPYDECWLISWPESIEANSLLNTVVIPDSGAEDVIPQISQLNTTLGNSFDGEKLFTSRTSKFNYLLALTTGLALGASSIWLRRLEFSSMLHSGMRNSQLVVMQILEQSIWAIPGAIVSVSIGFLISGKYSDNLHTINLVTAQIVVFALIGVFSGVIITALNMKERYLLNFLKKRE</sequence>
<dbReference type="EMBL" id="CP023994">
    <property type="protein sequence ID" value="AWR22077.1"/>
    <property type="molecule type" value="Genomic_DNA"/>
</dbReference>
<feature type="transmembrane region" description="Helical" evidence="1">
    <location>
        <begin position="294"/>
        <end position="316"/>
    </location>
</feature>
<evidence type="ECO:0008006" key="4">
    <source>
        <dbReference type="Google" id="ProtNLM"/>
    </source>
</evidence>
<proteinExistence type="predicted"/>